<protein>
    <submittedName>
        <fullName evidence="6">Transposase</fullName>
    </submittedName>
</protein>
<keyword evidence="5" id="KW-0233">DNA recombination</keyword>
<sequence>MERQISTNQKGWYVRRENLNAFFGYPPGIRKAINTTNATESLNSIIRAAIKKHKEFPTDNSFIA</sequence>
<dbReference type="Pfam" id="PF00872">
    <property type="entry name" value="Transposase_mut"/>
    <property type="match status" value="1"/>
</dbReference>
<evidence type="ECO:0000256" key="5">
    <source>
        <dbReference type="ARBA" id="ARBA00023172"/>
    </source>
</evidence>
<reference evidence="6" key="1">
    <citation type="submission" date="2018-06" db="EMBL/GenBank/DDBJ databases">
        <authorList>
            <person name="Ashton P.M."/>
            <person name="Dallman T."/>
            <person name="Nair S."/>
            <person name="De Pinna E."/>
            <person name="Peters T."/>
            <person name="Grant K."/>
        </authorList>
    </citation>
    <scope>NUCLEOTIDE SEQUENCE</scope>
    <source>
        <strain evidence="6">458084</strain>
    </source>
</reference>
<gene>
    <name evidence="6" type="ORF">DNM41_13865</name>
</gene>
<dbReference type="GO" id="GO:0006313">
    <property type="term" value="P:DNA transposition"/>
    <property type="evidence" value="ECO:0007669"/>
    <property type="project" value="InterPro"/>
</dbReference>
<proteinExistence type="inferred from homology"/>
<evidence type="ECO:0000256" key="2">
    <source>
        <dbReference type="ARBA" id="ARBA00010961"/>
    </source>
</evidence>
<comment type="caution">
    <text evidence="6">The sequence shown here is derived from an EMBL/GenBank/DDBJ whole genome shotgun (WGS) entry which is preliminary data.</text>
</comment>
<keyword evidence="4" id="KW-0238">DNA-binding</keyword>
<dbReference type="GO" id="GO:0004803">
    <property type="term" value="F:transposase activity"/>
    <property type="evidence" value="ECO:0007669"/>
    <property type="project" value="InterPro"/>
</dbReference>
<dbReference type="EMBL" id="AAHEBA010000012">
    <property type="protein sequence ID" value="EBV0635997.1"/>
    <property type="molecule type" value="Genomic_DNA"/>
</dbReference>
<comment type="similarity">
    <text evidence="2">Belongs to the transposase mutator family.</text>
</comment>
<dbReference type="InterPro" id="IPR001207">
    <property type="entry name" value="Transposase_mutator"/>
</dbReference>
<name>A0A5I0D1F6_SALET</name>
<organism evidence="6">
    <name type="scientific">Salmonella enterica subsp. enterica serovar Ouagadougou</name>
    <dbReference type="NCBI Taxonomy" id="2564899"/>
    <lineage>
        <taxon>Bacteria</taxon>
        <taxon>Pseudomonadati</taxon>
        <taxon>Pseudomonadota</taxon>
        <taxon>Gammaproteobacteria</taxon>
        <taxon>Enterobacterales</taxon>
        <taxon>Enterobacteriaceae</taxon>
        <taxon>Salmonella</taxon>
    </lineage>
</organism>
<evidence type="ECO:0000256" key="4">
    <source>
        <dbReference type="ARBA" id="ARBA00023125"/>
    </source>
</evidence>
<evidence type="ECO:0000313" key="6">
    <source>
        <dbReference type="EMBL" id="EBV0635997.1"/>
    </source>
</evidence>
<accession>A0A5I0D1F6</accession>
<evidence type="ECO:0000256" key="3">
    <source>
        <dbReference type="ARBA" id="ARBA00022578"/>
    </source>
</evidence>
<dbReference type="GO" id="GO:0003677">
    <property type="term" value="F:DNA binding"/>
    <property type="evidence" value="ECO:0007669"/>
    <property type="project" value="UniProtKB-KW"/>
</dbReference>
<evidence type="ECO:0000256" key="1">
    <source>
        <dbReference type="ARBA" id="ARBA00002190"/>
    </source>
</evidence>
<dbReference type="AlphaFoldDB" id="A0A5I0D1F6"/>
<keyword evidence="3" id="KW-0815">Transposition</keyword>
<comment type="function">
    <text evidence="1">Required for the transposition of the insertion element.</text>
</comment>